<dbReference type="GO" id="GO:0016987">
    <property type="term" value="F:sigma factor activity"/>
    <property type="evidence" value="ECO:0007669"/>
    <property type="project" value="UniProtKB-KW"/>
</dbReference>
<sequence length="196" mass="22630">MSVSPLLNEKELLINITRGDRHAFTSLFNHYQNFVFSFARRITHSEDLALEIVQDVFLNVWNTRERLGEIESFGAYLNRLVRNRAFNVLRDLSKKANLSLDLAHAEEESEVSTLEQLDYRETLKIVDQAISGLSPQQQLAYQLCHQQGLKYEEAGKQMGISPQTVHVHMRLALKKIREHLKKNAIAFPLLVMVLMK</sequence>
<comment type="caution">
    <text evidence="7">The sequence shown here is derived from an EMBL/GenBank/DDBJ whole genome shotgun (WGS) entry which is preliminary data.</text>
</comment>
<dbReference type="NCBIfam" id="TIGR02985">
    <property type="entry name" value="Sig70_bacteroi1"/>
    <property type="match status" value="1"/>
</dbReference>
<dbReference type="AlphaFoldDB" id="A0A0C1DS98"/>
<dbReference type="PANTHER" id="PTHR43133:SF46">
    <property type="entry name" value="RNA POLYMERASE SIGMA-70 FACTOR ECF SUBFAMILY"/>
    <property type="match status" value="1"/>
</dbReference>
<dbReference type="Gene3D" id="1.10.10.10">
    <property type="entry name" value="Winged helix-like DNA-binding domain superfamily/Winged helix DNA-binding domain"/>
    <property type="match status" value="1"/>
</dbReference>
<dbReference type="GO" id="GO:0006352">
    <property type="term" value="P:DNA-templated transcription initiation"/>
    <property type="evidence" value="ECO:0007669"/>
    <property type="project" value="InterPro"/>
</dbReference>
<dbReference type="InterPro" id="IPR014327">
    <property type="entry name" value="RNA_pol_sigma70_bacteroid"/>
</dbReference>
<dbReference type="InterPro" id="IPR013324">
    <property type="entry name" value="RNA_pol_sigma_r3/r4-like"/>
</dbReference>
<dbReference type="InterPro" id="IPR014284">
    <property type="entry name" value="RNA_pol_sigma-70_dom"/>
</dbReference>
<organism evidence="7 8">
    <name type="scientific">Pedobacter kyungheensis</name>
    <dbReference type="NCBI Taxonomy" id="1069985"/>
    <lineage>
        <taxon>Bacteria</taxon>
        <taxon>Pseudomonadati</taxon>
        <taxon>Bacteroidota</taxon>
        <taxon>Sphingobacteriia</taxon>
        <taxon>Sphingobacteriales</taxon>
        <taxon>Sphingobacteriaceae</taxon>
        <taxon>Pedobacter</taxon>
    </lineage>
</organism>
<dbReference type="OrthoDB" id="799938at2"/>
<dbReference type="GO" id="GO:0003677">
    <property type="term" value="F:DNA binding"/>
    <property type="evidence" value="ECO:0007669"/>
    <property type="project" value="InterPro"/>
</dbReference>
<keyword evidence="4" id="KW-0804">Transcription</keyword>
<keyword evidence="8" id="KW-1185">Reference proteome</keyword>
<keyword evidence="3" id="KW-0731">Sigma factor</keyword>
<dbReference type="InterPro" id="IPR013325">
    <property type="entry name" value="RNA_pol_sigma_r2"/>
</dbReference>
<dbReference type="NCBIfam" id="TIGR02937">
    <property type="entry name" value="sigma70-ECF"/>
    <property type="match status" value="1"/>
</dbReference>
<feature type="domain" description="RNA polymerase sigma-70 region 2" evidence="5">
    <location>
        <begin position="27"/>
        <end position="93"/>
    </location>
</feature>
<dbReference type="InterPro" id="IPR036388">
    <property type="entry name" value="WH-like_DNA-bd_sf"/>
</dbReference>
<dbReference type="SUPFAM" id="SSF88659">
    <property type="entry name" value="Sigma3 and sigma4 domains of RNA polymerase sigma factors"/>
    <property type="match status" value="1"/>
</dbReference>
<evidence type="ECO:0000259" key="6">
    <source>
        <dbReference type="Pfam" id="PF08281"/>
    </source>
</evidence>
<dbReference type="Proteomes" id="UP000031246">
    <property type="component" value="Unassembled WGS sequence"/>
</dbReference>
<feature type="domain" description="RNA polymerase sigma factor 70 region 4 type 2" evidence="6">
    <location>
        <begin position="125"/>
        <end position="176"/>
    </location>
</feature>
<dbReference type="Pfam" id="PF04542">
    <property type="entry name" value="Sigma70_r2"/>
    <property type="match status" value="1"/>
</dbReference>
<proteinExistence type="inferred from homology"/>
<dbReference type="InterPro" id="IPR013249">
    <property type="entry name" value="RNA_pol_sigma70_r4_t2"/>
</dbReference>
<dbReference type="SUPFAM" id="SSF88946">
    <property type="entry name" value="Sigma2 domain of RNA polymerase sigma factors"/>
    <property type="match status" value="1"/>
</dbReference>
<dbReference type="Pfam" id="PF08281">
    <property type="entry name" value="Sigma70_r4_2"/>
    <property type="match status" value="1"/>
</dbReference>
<dbReference type="Gene3D" id="1.10.1740.10">
    <property type="match status" value="1"/>
</dbReference>
<dbReference type="InterPro" id="IPR007627">
    <property type="entry name" value="RNA_pol_sigma70_r2"/>
</dbReference>
<dbReference type="RefSeq" id="WP_039470685.1">
    <property type="nucleotide sequence ID" value="NZ_JSYN01000001.1"/>
</dbReference>
<dbReference type="EMBL" id="JSYN01000001">
    <property type="protein sequence ID" value="KIA96965.1"/>
    <property type="molecule type" value="Genomic_DNA"/>
</dbReference>
<comment type="similarity">
    <text evidence="1">Belongs to the sigma-70 factor family. ECF subfamily.</text>
</comment>
<dbReference type="InterPro" id="IPR039425">
    <property type="entry name" value="RNA_pol_sigma-70-like"/>
</dbReference>
<evidence type="ECO:0000256" key="4">
    <source>
        <dbReference type="ARBA" id="ARBA00023163"/>
    </source>
</evidence>
<accession>A0A0C1DS98</accession>
<evidence type="ECO:0000256" key="1">
    <source>
        <dbReference type="ARBA" id="ARBA00010641"/>
    </source>
</evidence>
<reference evidence="7 8" key="1">
    <citation type="submission" date="2014-10" db="EMBL/GenBank/DDBJ databases">
        <title>Pedobacter Kyungheensis.</title>
        <authorList>
            <person name="Anderson B.M."/>
            <person name="Newman J.D."/>
        </authorList>
    </citation>
    <scope>NUCLEOTIDE SEQUENCE [LARGE SCALE GENOMIC DNA]</scope>
    <source>
        <strain evidence="7 8">KACC 16221</strain>
    </source>
</reference>
<dbReference type="PANTHER" id="PTHR43133">
    <property type="entry name" value="RNA POLYMERASE ECF-TYPE SIGMA FACTO"/>
    <property type="match status" value="1"/>
</dbReference>
<evidence type="ECO:0000259" key="5">
    <source>
        <dbReference type="Pfam" id="PF04542"/>
    </source>
</evidence>
<evidence type="ECO:0000313" key="8">
    <source>
        <dbReference type="Proteomes" id="UP000031246"/>
    </source>
</evidence>
<evidence type="ECO:0000313" key="7">
    <source>
        <dbReference type="EMBL" id="KIA96965.1"/>
    </source>
</evidence>
<evidence type="ECO:0000256" key="2">
    <source>
        <dbReference type="ARBA" id="ARBA00023015"/>
    </source>
</evidence>
<evidence type="ECO:0000256" key="3">
    <source>
        <dbReference type="ARBA" id="ARBA00023082"/>
    </source>
</evidence>
<name>A0A0C1DS98_9SPHI</name>
<protein>
    <submittedName>
        <fullName evidence="7">RNA polymerase sigma 70</fullName>
    </submittedName>
</protein>
<keyword evidence="2" id="KW-0805">Transcription regulation</keyword>
<gene>
    <name evidence="7" type="ORF">OC25_00785</name>
</gene>